<dbReference type="InterPro" id="IPR013984">
    <property type="entry name" value="Ald_Fedxn_OxRdtase_dom2"/>
</dbReference>
<comment type="cofactor">
    <cofactor evidence="1">
        <name>[4Fe-4S] cluster</name>
        <dbReference type="ChEBI" id="CHEBI:49883"/>
    </cofactor>
</comment>
<feature type="region of interest" description="Disordered" evidence="9">
    <location>
        <begin position="454"/>
        <end position="474"/>
    </location>
</feature>
<dbReference type="InterPro" id="IPR001203">
    <property type="entry name" value="OxRdtase_Ald_Fedxn_C"/>
</dbReference>
<dbReference type="Gene3D" id="3.60.9.10">
    <property type="entry name" value="Aldehyde ferredoxin oxidoreductase, N-terminal domain"/>
    <property type="match status" value="1"/>
</dbReference>
<dbReference type="KEGG" id="tfr:BR63_09160"/>
<evidence type="ECO:0000313" key="12">
    <source>
        <dbReference type="Proteomes" id="UP000515847"/>
    </source>
</evidence>
<dbReference type="InterPro" id="IPR036021">
    <property type="entry name" value="Tungsten_al_ferr_oxy-like_C"/>
</dbReference>
<dbReference type="PANTHER" id="PTHR30038:SF0">
    <property type="entry name" value="TUNGSTEN-CONTAINING ALDEHYDE FERREDOXIN OXIDOREDUCTASE"/>
    <property type="match status" value="1"/>
</dbReference>
<evidence type="ECO:0000256" key="2">
    <source>
        <dbReference type="ARBA" id="ARBA00011032"/>
    </source>
</evidence>
<keyword evidence="4" id="KW-0479">Metal-binding</keyword>
<name>A0A7G6E312_THEFR</name>
<dbReference type="EMBL" id="CP045798">
    <property type="protein sequence ID" value="QNB46466.1"/>
    <property type="molecule type" value="Genomic_DNA"/>
</dbReference>
<dbReference type="PANTHER" id="PTHR30038">
    <property type="entry name" value="ALDEHYDE FERREDOXIN OXIDOREDUCTASE"/>
    <property type="match status" value="1"/>
</dbReference>
<gene>
    <name evidence="11" type="ORF">BR63_09160</name>
</gene>
<dbReference type="Pfam" id="PF02730">
    <property type="entry name" value="AFOR_N"/>
    <property type="match status" value="1"/>
</dbReference>
<reference evidence="11 12" key="1">
    <citation type="journal article" date="2019" name="Front. Microbiol.">
        <title>Thermoanaerosceptrum fracticalcis gen. nov. sp. nov., a Novel Fumarate-Fermenting Microorganism From a Deep Fractured Carbonate Aquifer of the US Great Basin.</title>
        <authorList>
            <person name="Hamilton-Brehm S.D."/>
            <person name="Stewart L.E."/>
            <person name="Zavarin M."/>
            <person name="Caldwell M."/>
            <person name="Lawson P.A."/>
            <person name="Onstott T.C."/>
            <person name="Grzymski J."/>
            <person name="Neveux I."/>
            <person name="Lollar B.S."/>
            <person name="Russell C.E."/>
            <person name="Moser D.P."/>
        </authorList>
    </citation>
    <scope>NUCLEOTIDE SEQUENCE [LARGE SCALE GENOMIC DNA]</scope>
    <source>
        <strain evidence="11 12">DRI-13</strain>
    </source>
</reference>
<keyword evidence="6" id="KW-0408">Iron</keyword>
<feature type="domain" description="Aldehyde ferredoxin oxidoreductase N-terminal" evidence="10">
    <location>
        <begin position="11"/>
        <end position="213"/>
    </location>
</feature>
<protein>
    <submittedName>
        <fullName evidence="11">Aldehyde ferredoxin oxidoreductase</fullName>
    </submittedName>
</protein>
<dbReference type="Pfam" id="PF01314">
    <property type="entry name" value="AFOR_C"/>
    <property type="match status" value="1"/>
</dbReference>
<evidence type="ECO:0000256" key="7">
    <source>
        <dbReference type="ARBA" id="ARBA00023014"/>
    </source>
</evidence>
<keyword evidence="3" id="KW-0004">4Fe-4S</keyword>
<proteinExistence type="inferred from homology"/>
<comment type="cofactor">
    <cofactor evidence="8">
        <name>tungstopterin</name>
        <dbReference type="ChEBI" id="CHEBI:30402"/>
    </cofactor>
</comment>
<dbReference type="Gene3D" id="1.10.569.10">
    <property type="entry name" value="Aldehyde Ferredoxin Oxidoreductase Protein, subunit A, domain 2"/>
    <property type="match status" value="1"/>
</dbReference>
<evidence type="ECO:0000256" key="3">
    <source>
        <dbReference type="ARBA" id="ARBA00022485"/>
    </source>
</evidence>
<keyword evidence="7" id="KW-0411">Iron-sulfur</keyword>
<evidence type="ECO:0000256" key="5">
    <source>
        <dbReference type="ARBA" id="ARBA00023002"/>
    </source>
</evidence>
<comment type="similarity">
    <text evidence="2">Belongs to the AOR/FOR family.</text>
</comment>
<dbReference type="GO" id="GO:0016625">
    <property type="term" value="F:oxidoreductase activity, acting on the aldehyde or oxo group of donors, iron-sulfur protein as acceptor"/>
    <property type="evidence" value="ECO:0007669"/>
    <property type="project" value="InterPro"/>
</dbReference>
<evidence type="ECO:0000256" key="1">
    <source>
        <dbReference type="ARBA" id="ARBA00001966"/>
    </source>
</evidence>
<dbReference type="GO" id="GO:0009055">
    <property type="term" value="F:electron transfer activity"/>
    <property type="evidence" value="ECO:0007669"/>
    <property type="project" value="InterPro"/>
</dbReference>
<evidence type="ECO:0000256" key="9">
    <source>
        <dbReference type="SAM" id="MobiDB-lite"/>
    </source>
</evidence>
<dbReference type="GO" id="GO:0046872">
    <property type="term" value="F:metal ion binding"/>
    <property type="evidence" value="ECO:0007669"/>
    <property type="project" value="UniProtKB-KW"/>
</dbReference>
<dbReference type="Proteomes" id="UP000515847">
    <property type="component" value="Chromosome"/>
</dbReference>
<dbReference type="InterPro" id="IPR013983">
    <property type="entry name" value="Ald_Fedxn_OxRdtase_N"/>
</dbReference>
<organism evidence="11 12">
    <name type="scientific">Thermanaerosceptrum fracticalcis</name>
    <dbReference type="NCBI Taxonomy" id="1712410"/>
    <lineage>
        <taxon>Bacteria</taxon>
        <taxon>Bacillati</taxon>
        <taxon>Bacillota</taxon>
        <taxon>Clostridia</taxon>
        <taxon>Eubacteriales</taxon>
        <taxon>Peptococcaceae</taxon>
        <taxon>Thermanaerosceptrum</taxon>
    </lineage>
</organism>
<dbReference type="InterPro" id="IPR051919">
    <property type="entry name" value="W-dependent_AOR"/>
</dbReference>
<dbReference type="SUPFAM" id="SSF48310">
    <property type="entry name" value="Aldehyde ferredoxin oxidoreductase, C-terminal domains"/>
    <property type="match status" value="1"/>
</dbReference>
<evidence type="ECO:0000259" key="10">
    <source>
        <dbReference type="SMART" id="SM00790"/>
    </source>
</evidence>
<evidence type="ECO:0000256" key="6">
    <source>
        <dbReference type="ARBA" id="ARBA00023004"/>
    </source>
</evidence>
<sequence length="623" mass="68238">MASKKFPYGGYKGQILRIDLSTMKIINEPLDPQLAEKFLGGNGLAAYYLYKEIPPKIDAYDKRNKIAIMTGPIAGTILPLCSRVGVFGKSPLTDMFFDSYAGGYFAPELKFAGYDGILIEGKAENPVYLWIDDGKVEFCSAERLWGKGIYETQRLIKEELNDEEVQIAVIGPAGENLVRYAGVFFGVRAAGRGGLGAVLGSKNLKAIAVRGSSDITVYDHEGLVELSEKVIQQIMKNPVSGKTYYEFGTTPNVMAGNLAGVLGTRNWQTEVFPEAEKINGVAFKNTLVKRNKACYNCPMMCGKIAEVNDGPYQGAVTEGPEYETLFSLGSLCGVSDLKAIALGDRLCDDYGMDTLSAGAAVAFAMELYERGILSLKDTGGIDLKFANAEAMLEMLKLISERKGLGDILAEGTRRAAQIIGKGSEDYAVHIKGLEPAGHSARAHKGLGMGYAVATRGGSHHDPRPKAERSGEVDRVTTEGKGQYVAIINNMTAATDSFIICHMAENFLGFFDITEVHSRAIKLVTGLNFGVDGIRTLGERVWNLERAFNCREGKRREDDTLPKRFLTEPIPEGPSAGLYITEEQLEKMKDDYYAFRGWDLQTGIPTKEKLKELGLEFTIKDLWD</sequence>
<dbReference type="InterPro" id="IPR036503">
    <property type="entry name" value="Ald_Fedxn_OxRdtase_N_sf"/>
</dbReference>
<dbReference type="GO" id="GO:0051539">
    <property type="term" value="F:4 iron, 4 sulfur cluster binding"/>
    <property type="evidence" value="ECO:0007669"/>
    <property type="project" value="UniProtKB-KW"/>
</dbReference>
<keyword evidence="5" id="KW-0560">Oxidoreductase</keyword>
<evidence type="ECO:0000256" key="4">
    <source>
        <dbReference type="ARBA" id="ARBA00022723"/>
    </source>
</evidence>
<accession>A0A7G6E312</accession>
<dbReference type="Gene3D" id="1.10.599.10">
    <property type="entry name" value="Aldehyde Ferredoxin Oxidoreductase Protein, subunit A, domain 3"/>
    <property type="match status" value="1"/>
</dbReference>
<dbReference type="AlphaFoldDB" id="A0A7G6E312"/>
<dbReference type="SUPFAM" id="SSF56228">
    <property type="entry name" value="Aldehyde ferredoxin oxidoreductase, N-terminal domain"/>
    <property type="match status" value="1"/>
</dbReference>
<evidence type="ECO:0000313" key="11">
    <source>
        <dbReference type="EMBL" id="QNB46466.1"/>
    </source>
</evidence>
<dbReference type="RefSeq" id="WP_034422215.1">
    <property type="nucleotide sequence ID" value="NZ_CP045798.1"/>
</dbReference>
<dbReference type="InterPro" id="IPR013985">
    <property type="entry name" value="Ald_Fedxn_OxRdtase_dom3"/>
</dbReference>
<dbReference type="SMART" id="SM00790">
    <property type="entry name" value="AFOR_N"/>
    <property type="match status" value="1"/>
</dbReference>
<dbReference type="OrthoDB" id="9763894at2"/>
<evidence type="ECO:0000256" key="8">
    <source>
        <dbReference type="ARBA" id="ARBA00049934"/>
    </source>
</evidence>
<feature type="compositionally biased region" description="Basic and acidic residues" evidence="9">
    <location>
        <begin position="458"/>
        <end position="474"/>
    </location>
</feature>
<keyword evidence="12" id="KW-1185">Reference proteome</keyword>